<dbReference type="GO" id="GO:0071949">
    <property type="term" value="F:FAD binding"/>
    <property type="evidence" value="ECO:0007669"/>
    <property type="project" value="InterPro"/>
</dbReference>
<dbReference type="InterPro" id="IPR036318">
    <property type="entry name" value="FAD-bd_PCMH-like_sf"/>
</dbReference>
<evidence type="ECO:0000313" key="5">
    <source>
        <dbReference type="EMBL" id="TCD61697.1"/>
    </source>
</evidence>
<evidence type="ECO:0000259" key="4">
    <source>
        <dbReference type="PROSITE" id="PS51387"/>
    </source>
</evidence>
<dbReference type="Proteomes" id="UP000292702">
    <property type="component" value="Unassembled WGS sequence"/>
</dbReference>
<sequence length="600" mass="65914">MSDEKKPPTRNAVQQAKYERGRLAYFVIVTATIVLGLSSNPFGILDNYLPAQWLAILKVPRCRCLYGDPCWPSEAKFAALAEEVSKPLIYPKPFASPCYLPSNSSEECDAVLSRNLDGVWHSNHAGSFQNRNFETHVFANGTISACYLNSSLGAACEQGSVPVIGVDARNAEDVSSAVRFAARNNLRLVIKNTGHDYLGRSSARGSFMLWTHHLKDIEYHKTFTPVGSKEAYENVLTLGAGVQWYEAYEAAAKRERVIVGGISPGGSNGAAGGWVMGGGHSIISPMFGLGVDNVVEMTVVIANGEILTVNARQYPARISSGLFAEVEVGHLVSSRNVTPILSKLITEFLRLSPQLADAGWSGYPMVERDPVTKVPFMRIVLIAPNTAKANETIHPYFSYAKSLAATSKYEGDGSLTITMAGTYASESYAAWEKTWLPKIGLVGDNMLMGSRLIPRNVVEEKYEELGPLIATFPIVGFFPLAWGKTSEFDPDSVAAHPAWRSSFMHVVFWETWEDGASAEHIKAVDAWVKDNTEKLTAFAPDTGAYMNEAYMHEADPRETFFGSHYEKLLGIKFKYDPRSLFIVGQGVGSEQWDKSLNCRL</sequence>
<comment type="caution">
    <text evidence="5">The sequence shown here is derived from an EMBL/GenBank/DDBJ whole genome shotgun (WGS) entry which is preliminary data.</text>
</comment>
<accession>A0A4V2MVA5</accession>
<comment type="similarity">
    <text evidence="1">Belongs to the oxygen-dependent FAD-linked oxidoreductase family.</text>
</comment>
<organism evidence="5 6">
    <name type="scientific">Steccherinum ochraceum</name>
    <dbReference type="NCBI Taxonomy" id="92696"/>
    <lineage>
        <taxon>Eukaryota</taxon>
        <taxon>Fungi</taxon>
        <taxon>Dikarya</taxon>
        <taxon>Basidiomycota</taxon>
        <taxon>Agaricomycotina</taxon>
        <taxon>Agaricomycetes</taxon>
        <taxon>Polyporales</taxon>
        <taxon>Steccherinaceae</taxon>
        <taxon>Steccherinum</taxon>
    </lineage>
</organism>
<keyword evidence="2" id="KW-0560">Oxidoreductase</keyword>
<proteinExistence type="inferred from homology"/>
<evidence type="ECO:0000256" key="3">
    <source>
        <dbReference type="SAM" id="Phobius"/>
    </source>
</evidence>
<evidence type="ECO:0000256" key="2">
    <source>
        <dbReference type="ARBA" id="ARBA00023002"/>
    </source>
</evidence>
<dbReference type="Pfam" id="PF08031">
    <property type="entry name" value="BBE"/>
    <property type="match status" value="1"/>
</dbReference>
<gene>
    <name evidence="5" type="ORF">EIP91_008048</name>
</gene>
<dbReference type="InterPro" id="IPR050432">
    <property type="entry name" value="FAD-linked_Oxidoreductases_BP"/>
</dbReference>
<dbReference type="PANTHER" id="PTHR13878">
    <property type="entry name" value="GULONOLACTONE OXIDASE"/>
    <property type="match status" value="1"/>
</dbReference>
<dbReference type="GO" id="GO:0016491">
    <property type="term" value="F:oxidoreductase activity"/>
    <property type="evidence" value="ECO:0007669"/>
    <property type="project" value="UniProtKB-KW"/>
</dbReference>
<dbReference type="InterPro" id="IPR016166">
    <property type="entry name" value="FAD-bd_PCMH"/>
</dbReference>
<protein>
    <recommendedName>
        <fullName evidence="4">FAD-binding PCMH-type domain-containing protein</fullName>
    </recommendedName>
</protein>
<keyword evidence="6" id="KW-1185">Reference proteome</keyword>
<dbReference type="InterPro" id="IPR012951">
    <property type="entry name" value="BBE"/>
</dbReference>
<dbReference type="Gene3D" id="3.30.465.10">
    <property type="match status" value="2"/>
</dbReference>
<dbReference type="EMBL" id="RWJN01000439">
    <property type="protein sequence ID" value="TCD61697.1"/>
    <property type="molecule type" value="Genomic_DNA"/>
</dbReference>
<dbReference type="PROSITE" id="PS51387">
    <property type="entry name" value="FAD_PCMH"/>
    <property type="match status" value="1"/>
</dbReference>
<feature type="domain" description="FAD-binding PCMH-type" evidence="4">
    <location>
        <begin position="158"/>
        <end position="354"/>
    </location>
</feature>
<dbReference type="SUPFAM" id="SSF56176">
    <property type="entry name" value="FAD-binding/transporter-associated domain-like"/>
    <property type="match status" value="1"/>
</dbReference>
<dbReference type="InterPro" id="IPR016169">
    <property type="entry name" value="FAD-bd_PCMH_sub2"/>
</dbReference>
<dbReference type="InterPro" id="IPR006094">
    <property type="entry name" value="Oxid_FAD_bind_N"/>
</dbReference>
<name>A0A4V2MVA5_9APHY</name>
<dbReference type="AlphaFoldDB" id="A0A4V2MVA5"/>
<dbReference type="PANTHER" id="PTHR13878:SF91">
    <property type="entry name" value="FAD BINDING DOMAIN PROTEIN (AFU_ORTHOLOGUE AFUA_6G12070)-RELATED"/>
    <property type="match status" value="1"/>
</dbReference>
<dbReference type="STRING" id="92696.A0A4V2MVA5"/>
<feature type="transmembrane region" description="Helical" evidence="3">
    <location>
        <begin position="23"/>
        <end position="42"/>
    </location>
</feature>
<dbReference type="OrthoDB" id="9983560at2759"/>
<dbReference type="Pfam" id="PF01565">
    <property type="entry name" value="FAD_binding_4"/>
    <property type="match status" value="1"/>
</dbReference>
<evidence type="ECO:0000256" key="1">
    <source>
        <dbReference type="ARBA" id="ARBA00005466"/>
    </source>
</evidence>
<keyword evidence="3" id="KW-0812">Transmembrane</keyword>
<reference evidence="5 6" key="1">
    <citation type="submission" date="2018-11" db="EMBL/GenBank/DDBJ databases">
        <title>Genome assembly of Steccherinum ochraceum LE-BIN_3174, the white-rot fungus of the Steccherinaceae family (The Residual Polyporoid clade, Polyporales, Basidiomycota).</title>
        <authorList>
            <person name="Fedorova T.V."/>
            <person name="Glazunova O.A."/>
            <person name="Landesman E.O."/>
            <person name="Moiseenko K.V."/>
            <person name="Psurtseva N.V."/>
            <person name="Savinova O.S."/>
            <person name="Shakhova N.V."/>
            <person name="Tyazhelova T.V."/>
            <person name="Vasina D.V."/>
        </authorList>
    </citation>
    <scope>NUCLEOTIDE SEQUENCE [LARGE SCALE GENOMIC DNA]</scope>
    <source>
        <strain evidence="5 6">LE-BIN_3174</strain>
    </source>
</reference>
<keyword evidence="3" id="KW-1133">Transmembrane helix</keyword>
<keyword evidence="3" id="KW-0472">Membrane</keyword>
<evidence type="ECO:0000313" key="6">
    <source>
        <dbReference type="Proteomes" id="UP000292702"/>
    </source>
</evidence>